<evidence type="ECO:0000256" key="1">
    <source>
        <dbReference type="SAM" id="MobiDB-lite"/>
    </source>
</evidence>
<evidence type="ECO:0000313" key="3">
    <source>
        <dbReference type="EMBL" id="PSN62924.1"/>
    </source>
</evidence>
<evidence type="ECO:0000256" key="2">
    <source>
        <dbReference type="SAM" id="Phobius"/>
    </source>
</evidence>
<protein>
    <submittedName>
        <fullName evidence="3">Uncharacterized protein</fullName>
    </submittedName>
</protein>
<dbReference type="EMBL" id="KZ678140">
    <property type="protein sequence ID" value="PSN62924.1"/>
    <property type="molecule type" value="Genomic_DNA"/>
</dbReference>
<dbReference type="Proteomes" id="UP000240883">
    <property type="component" value="Unassembled WGS sequence"/>
</dbReference>
<accession>A0A2T2NBX5</accession>
<keyword evidence="2" id="KW-0812">Transmembrane</keyword>
<dbReference type="OrthoDB" id="3540210at2759"/>
<dbReference type="AlphaFoldDB" id="A0A2T2NBX5"/>
<keyword evidence="4" id="KW-1185">Reference proteome</keyword>
<sequence>MSSRSPFDLIALGSLDDDIFQGFWINHSLGSIEGATLTLNRDGGNILIAFLALYVGAAGRGSWKVLRCILFFCFSSTSTPDGVYLQRQAVLRNSLLSLDAGFEFGEILFAWNRKASRVKRRIAPVGTLSILVATFFAAAGILSSRVVDTVSNEALIAGRGCDTKLPTDYNEDSIFSASLLNIKTAEHLTYATRCYQQKDSAQSDSCNLLARATLPYEMLINETCPFSAEVCKSQMGNLIVQTPFLDIYKDFGLNKGPRVSLQLKHHCAPLVTDQFTQIRRDLDRPGLQFLNFTFGPGERDSFEVPLNISTPGLGVNGNYEVSSFTEIGPSFYPQFRVTNASTTLLVLDASSILYLNKTDDPWFSATTSADYIYGGDRYAADAPISVIGCASSRLFCNPELPPDVGCVTAYSDNNSEQFTRAWPNLDDQASLYPLAAILHDFDAADIGSIFGAKNLPTLLSRNSIMRSIQTQKVPRDQWQKEIEYLTQTMLAAMQHYMVDFARGYWLGQTCGPFPCRRLCKSQKVRTNKHYSFSVLGVAIILAVGGAVMTLSVFLGHILEMLSKISCLQRSRRFQYAFAEWKAISTLQLQRLAHEGTGTGLWSKTSNSVPVIEQGNELAVLDISNSKHIRLISPKFSSSSFDENHRPGPRRRGYAQVPDVDNCA</sequence>
<keyword evidence="2" id="KW-0472">Membrane</keyword>
<organism evidence="3 4">
    <name type="scientific">Corynespora cassiicola Philippines</name>
    <dbReference type="NCBI Taxonomy" id="1448308"/>
    <lineage>
        <taxon>Eukaryota</taxon>
        <taxon>Fungi</taxon>
        <taxon>Dikarya</taxon>
        <taxon>Ascomycota</taxon>
        <taxon>Pezizomycotina</taxon>
        <taxon>Dothideomycetes</taxon>
        <taxon>Pleosporomycetidae</taxon>
        <taxon>Pleosporales</taxon>
        <taxon>Corynesporascaceae</taxon>
        <taxon>Corynespora</taxon>
    </lineage>
</organism>
<keyword evidence="2" id="KW-1133">Transmembrane helix</keyword>
<feature type="region of interest" description="Disordered" evidence="1">
    <location>
        <begin position="637"/>
        <end position="663"/>
    </location>
</feature>
<evidence type="ECO:0000313" key="4">
    <source>
        <dbReference type="Proteomes" id="UP000240883"/>
    </source>
</evidence>
<feature type="transmembrane region" description="Helical" evidence="2">
    <location>
        <begin position="530"/>
        <end position="554"/>
    </location>
</feature>
<reference evidence="3 4" key="1">
    <citation type="journal article" date="2018" name="Front. Microbiol.">
        <title>Genome-Wide Analysis of Corynespora cassiicola Leaf Fall Disease Putative Effectors.</title>
        <authorList>
            <person name="Lopez D."/>
            <person name="Ribeiro S."/>
            <person name="Label P."/>
            <person name="Fumanal B."/>
            <person name="Venisse J.S."/>
            <person name="Kohler A."/>
            <person name="de Oliveira R.R."/>
            <person name="Labutti K."/>
            <person name="Lipzen A."/>
            <person name="Lail K."/>
            <person name="Bauer D."/>
            <person name="Ohm R.A."/>
            <person name="Barry K.W."/>
            <person name="Spatafora J."/>
            <person name="Grigoriev I.V."/>
            <person name="Martin F.M."/>
            <person name="Pujade-Renaud V."/>
        </authorList>
    </citation>
    <scope>NUCLEOTIDE SEQUENCE [LARGE SCALE GENOMIC DNA]</scope>
    <source>
        <strain evidence="3 4">Philippines</strain>
    </source>
</reference>
<feature type="transmembrane region" description="Helical" evidence="2">
    <location>
        <begin position="122"/>
        <end position="142"/>
    </location>
</feature>
<gene>
    <name evidence="3" type="ORF">BS50DRAFT_679329</name>
</gene>
<name>A0A2T2NBX5_CORCC</name>
<proteinExistence type="predicted"/>